<dbReference type="AlphaFoldDB" id="A0A1M4IFQ1"/>
<sequence>MNWALRWLQLPPDADETAIKRSYAKLLRQHRPDTDPDGFQQLHAAYQAALAWARATPTPTLKTRMLAPRRRLRLLLPVLAPAMATIVATRSRRRQPHPPRTAMSLTTSGHTQTPRVTPQPRRSSTR</sequence>
<reference evidence="4" key="1">
    <citation type="submission" date="2016-07" db="EMBL/GenBank/DDBJ databases">
        <authorList>
            <person name="Florea S."/>
            <person name="Webb J.S."/>
            <person name="Jaromczyk J."/>
            <person name="Schardl C.L."/>
        </authorList>
    </citation>
    <scope>NUCLEOTIDE SEQUENCE [LARGE SCALE GENOMIC DNA]</scope>
</reference>
<protein>
    <submittedName>
        <fullName evidence="3">Molecular chaperone DnaJ</fullName>
    </submittedName>
</protein>
<dbReference type="Gene3D" id="1.10.287.110">
    <property type="entry name" value="DnaJ domain"/>
    <property type="match status" value="1"/>
</dbReference>
<gene>
    <name evidence="3" type="ORF">XTGNCPPB3709_1186</name>
</gene>
<evidence type="ECO:0000313" key="3">
    <source>
        <dbReference type="EMBL" id="SBV87265.1"/>
    </source>
</evidence>
<dbReference type="CDD" id="cd06257">
    <property type="entry name" value="DnaJ"/>
    <property type="match status" value="1"/>
</dbReference>
<dbReference type="SUPFAM" id="SSF46565">
    <property type="entry name" value="Chaperone J-domain"/>
    <property type="match status" value="1"/>
</dbReference>
<feature type="compositionally biased region" description="Polar residues" evidence="2">
    <location>
        <begin position="103"/>
        <end position="126"/>
    </location>
</feature>
<evidence type="ECO:0000256" key="2">
    <source>
        <dbReference type="SAM" id="MobiDB-lite"/>
    </source>
</evidence>
<dbReference type="RefSeq" id="WP_009583422.1">
    <property type="nucleotide sequence ID" value="NZ_CP076252.1"/>
</dbReference>
<dbReference type="Proteomes" id="UP000184997">
    <property type="component" value="Unassembled WGS sequence"/>
</dbReference>
<evidence type="ECO:0000313" key="4">
    <source>
        <dbReference type="Proteomes" id="UP000184997"/>
    </source>
</evidence>
<accession>A0A1M4IFQ1</accession>
<proteinExistence type="predicted"/>
<dbReference type="InterPro" id="IPR036869">
    <property type="entry name" value="J_dom_sf"/>
</dbReference>
<feature type="region of interest" description="Disordered" evidence="2">
    <location>
        <begin position="87"/>
        <end position="126"/>
    </location>
</feature>
<dbReference type="EMBL" id="FLUK01000104">
    <property type="protein sequence ID" value="SBV87265.1"/>
    <property type="molecule type" value="Genomic_DNA"/>
</dbReference>
<organism evidence="3 4">
    <name type="scientific">Xanthomonas graminis pv. graminis</name>
    <dbReference type="NCBI Taxonomy" id="134874"/>
    <lineage>
        <taxon>Bacteria</taxon>
        <taxon>Pseudomonadati</taxon>
        <taxon>Pseudomonadota</taxon>
        <taxon>Gammaproteobacteria</taxon>
        <taxon>Lysobacterales</taxon>
        <taxon>Lysobacteraceae</taxon>
        <taxon>Xanthomonas</taxon>
        <taxon>Xanthomonas translucens group</taxon>
        <taxon>Xanthomonas graminis</taxon>
    </lineage>
</organism>
<name>A0A1M4IFQ1_9XANT</name>
<keyword evidence="1" id="KW-0143">Chaperone</keyword>
<evidence type="ECO:0000256" key="1">
    <source>
        <dbReference type="ARBA" id="ARBA00023186"/>
    </source>
</evidence>
<dbReference type="InterPro" id="IPR001623">
    <property type="entry name" value="DnaJ_domain"/>
</dbReference>